<gene>
    <name evidence="5" type="ORF">C0630_16740</name>
</gene>
<evidence type="ECO:0000256" key="3">
    <source>
        <dbReference type="SAM" id="SignalP"/>
    </source>
</evidence>
<dbReference type="SUPFAM" id="SSF52821">
    <property type="entry name" value="Rhodanese/Cell cycle control phosphatase"/>
    <property type="match status" value="2"/>
</dbReference>
<accession>A0A2N6CSU0</accession>
<keyword evidence="1 5" id="KW-0808">Transferase</keyword>
<reference evidence="5 6" key="1">
    <citation type="submission" date="2017-11" db="EMBL/GenBank/DDBJ databases">
        <title>Genome-resolved metagenomics identifies genetic mobility, metabolic interactions, and unexpected diversity in perchlorate-reducing communities.</title>
        <authorList>
            <person name="Barnum T.P."/>
            <person name="Figueroa I.A."/>
            <person name="Carlstrom C.I."/>
            <person name="Lucas L.N."/>
            <person name="Engelbrektson A.L."/>
            <person name="Coates J.D."/>
        </authorList>
    </citation>
    <scope>NUCLEOTIDE SEQUENCE [LARGE SCALE GENOMIC DNA]</scope>
    <source>
        <strain evidence="5">BM301</strain>
    </source>
</reference>
<dbReference type="CDD" id="cd01448">
    <property type="entry name" value="TST_Repeat_1"/>
    <property type="match status" value="1"/>
</dbReference>
<evidence type="ECO:0000256" key="1">
    <source>
        <dbReference type="ARBA" id="ARBA00022679"/>
    </source>
</evidence>
<dbReference type="Proteomes" id="UP000235015">
    <property type="component" value="Unassembled WGS sequence"/>
</dbReference>
<feature type="domain" description="Rhodanese" evidence="4">
    <location>
        <begin position="39"/>
        <end position="159"/>
    </location>
</feature>
<dbReference type="Pfam" id="PF00581">
    <property type="entry name" value="Rhodanese"/>
    <property type="match status" value="2"/>
</dbReference>
<protein>
    <submittedName>
        <fullName evidence="5">Sulfurtransferase</fullName>
    </submittedName>
</protein>
<evidence type="ECO:0000259" key="4">
    <source>
        <dbReference type="PROSITE" id="PS50206"/>
    </source>
</evidence>
<name>A0A2N6CSU0_9GAMM</name>
<evidence type="ECO:0000313" key="5">
    <source>
        <dbReference type="EMBL" id="PLX60170.1"/>
    </source>
</evidence>
<evidence type="ECO:0000256" key="2">
    <source>
        <dbReference type="ARBA" id="ARBA00022737"/>
    </source>
</evidence>
<dbReference type="PANTHER" id="PTHR11364">
    <property type="entry name" value="THIOSULFATE SULFERTANSFERASE"/>
    <property type="match status" value="1"/>
</dbReference>
<dbReference type="AlphaFoldDB" id="A0A2N6CSU0"/>
<evidence type="ECO:0000313" key="6">
    <source>
        <dbReference type="Proteomes" id="UP000235015"/>
    </source>
</evidence>
<feature type="signal peptide" evidence="3">
    <location>
        <begin position="1"/>
        <end position="24"/>
    </location>
</feature>
<proteinExistence type="predicted"/>
<dbReference type="EMBL" id="PKUN01000027">
    <property type="protein sequence ID" value="PLX60170.1"/>
    <property type="molecule type" value="Genomic_DNA"/>
</dbReference>
<dbReference type="PROSITE" id="PS50206">
    <property type="entry name" value="RHODANESE_3"/>
    <property type="match status" value="2"/>
</dbReference>
<organism evidence="5 6">
    <name type="scientific">Sedimenticola selenatireducens</name>
    <dbReference type="NCBI Taxonomy" id="191960"/>
    <lineage>
        <taxon>Bacteria</taxon>
        <taxon>Pseudomonadati</taxon>
        <taxon>Pseudomonadota</taxon>
        <taxon>Gammaproteobacteria</taxon>
        <taxon>Chromatiales</taxon>
        <taxon>Sedimenticolaceae</taxon>
        <taxon>Sedimenticola</taxon>
    </lineage>
</organism>
<feature type="domain" description="Rhodanese" evidence="4">
    <location>
        <begin position="189"/>
        <end position="304"/>
    </location>
</feature>
<dbReference type="Gene3D" id="3.40.250.10">
    <property type="entry name" value="Rhodanese-like domain"/>
    <property type="match status" value="2"/>
</dbReference>
<keyword evidence="2" id="KW-0677">Repeat</keyword>
<keyword evidence="3" id="KW-0732">Signal</keyword>
<sequence>MKMNITKKIGGGLALLGLCSIAWGATPLVDVDWVKTNSCNADVRVLDIRNPIDGGSKTDYMRAHIPCAVHTDYLKGGWRVEVDKIPGQLPPVDKLEKLIGDLGVDNKTHVVIYHAGKNALDLGSATRVYWTFKLLGHDNVSILDGGLAAYTADKKNTLEKGNNSPDPKTFKAALNEALLATKADVQQASGNGVTLIDNRPTHQYRGINRHPKSKRSGTIPQAQNLPESWLTVNGGGKFRDVETLKKLYQVANVPTEGDAINFCNTGHWASLGWFVGSELMCNKKSRLYDGSMVEWSADESLPMTEEIKL</sequence>
<dbReference type="InterPro" id="IPR045078">
    <property type="entry name" value="TST/MPST-like"/>
</dbReference>
<feature type="chain" id="PRO_5014821017" evidence="3">
    <location>
        <begin position="25"/>
        <end position="309"/>
    </location>
</feature>
<dbReference type="STRING" id="1111735.GCA_000428045_03640"/>
<dbReference type="InterPro" id="IPR036873">
    <property type="entry name" value="Rhodanese-like_dom_sf"/>
</dbReference>
<dbReference type="PANTHER" id="PTHR11364:SF27">
    <property type="entry name" value="SULFURTRANSFERASE"/>
    <property type="match status" value="1"/>
</dbReference>
<comment type="caution">
    <text evidence="5">The sequence shown here is derived from an EMBL/GenBank/DDBJ whole genome shotgun (WGS) entry which is preliminary data.</text>
</comment>
<dbReference type="GO" id="GO:0004792">
    <property type="term" value="F:thiosulfate-cyanide sulfurtransferase activity"/>
    <property type="evidence" value="ECO:0007669"/>
    <property type="project" value="TreeGrafter"/>
</dbReference>
<dbReference type="SMART" id="SM00450">
    <property type="entry name" value="RHOD"/>
    <property type="match status" value="2"/>
</dbReference>
<dbReference type="InterPro" id="IPR001763">
    <property type="entry name" value="Rhodanese-like_dom"/>
</dbReference>